<reference evidence="3" key="1">
    <citation type="journal article" date="2012" name="Stand. Genomic Sci.">
        <title>Genome sequence of the Antarctic rhodopsins-containing flavobacterium Gillisia limnaea type strain (R-8282(T)).</title>
        <authorList>
            <person name="Riedel T."/>
            <person name="Held B."/>
            <person name="Nolan M."/>
            <person name="Lucas S."/>
            <person name="Lapidus A."/>
            <person name="Tice H."/>
            <person name="Del Rio T.G."/>
            <person name="Cheng J.F."/>
            <person name="Han C."/>
            <person name="Tapia R."/>
            <person name="Goodwin L.A."/>
            <person name="Pitluck S."/>
            <person name="Liolios K."/>
            <person name="Mavromatis K."/>
            <person name="Pagani I."/>
            <person name="Ivanova N."/>
            <person name="Mikhailova N."/>
            <person name="Pati A."/>
            <person name="Chen A."/>
            <person name="Palaniappan K."/>
            <person name="Land M."/>
            <person name="Rohde M."/>
            <person name="Tindall B.J."/>
            <person name="Detter J.C."/>
            <person name="Goker M."/>
            <person name="Bristow J."/>
            <person name="Eisen J.A."/>
            <person name="Markowitz V."/>
            <person name="Hugenholtz P."/>
            <person name="Kyrpides N.C."/>
            <person name="Klenk H.P."/>
            <person name="Woyke T."/>
        </authorList>
    </citation>
    <scope>NUCLEOTIDE SEQUENCE [LARGE SCALE GENOMIC DNA]</scope>
    <source>
        <strain evidence="3">DSM 15749 / LMG 21470 / R-8282</strain>
    </source>
</reference>
<dbReference type="AlphaFoldDB" id="H2BYQ3"/>
<protein>
    <recommendedName>
        <fullName evidence="4">Lipoprotein</fullName>
    </recommendedName>
</protein>
<evidence type="ECO:0000256" key="1">
    <source>
        <dbReference type="SAM" id="SignalP"/>
    </source>
</evidence>
<dbReference type="RefSeq" id="WP_006987500.1">
    <property type="nucleotide sequence ID" value="NZ_JH594606.1"/>
</dbReference>
<keyword evidence="1" id="KW-0732">Signal</keyword>
<dbReference type="OrthoDB" id="1161969at2"/>
<dbReference type="EMBL" id="JH594606">
    <property type="protein sequence ID" value="EHQ01174.1"/>
    <property type="molecule type" value="Genomic_DNA"/>
</dbReference>
<proteinExistence type="predicted"/>
<feature type="signal peptide" evidence="1">
    <location>
        <begin position="1"/>
        <end position="24"/>
    </location>
</feature>
<dbReference type="PROSITE" id="PS51257">
    <property type="entry name" value="PROKAR_LIPOPROTEIN"/>
    <property type="match status" value="1"/>
</dbReference>
<name>H2BYQ3_GILLR</name>
<feature type="chain" id="PRO_5003560694" description="Lipoprotein" evidence="1">
    <location>
        <begin position="25"/>
        <end position="135"/>
    </location>
</feature>
<dbReference type="eggNOG" id="ENOG50312R3">
    <property type="taxonomic scope" value="Bacteria"/>
</dbReference>
<dbReference type="Proteomes" id="UP000003844">
    <property type="component" value="Unassembled WGS sequence"/>
</dbReference>
<evidence type="ECO:0000313" key="3">
    <source>
        <dbReference type="Proteomes" id="UP000003844"/>
    </source>
</evidence>
<keyword evidence="3" id="KW-1185">Reference proteome</keyword>
<dbReference type="HOGENOM" id="CLU_1882799_0_0_10"/>
<accession>H2BYQ3</accession>
<evidence type="ECO:0008006" key="4">
    <source>
        <dbReference type="Google" id="ProtNLM"/>
    </source>
</evidence>
<evidence type="ECO:0000313" key="2">
    <source>
        <dbReference type="EMBL" id="EHQ01174.1"/>
    </source>
</evidence>
<organism evidence="2 3">
    <name type="scientific">Gillisia limnaea (strain DSM 15749 / LMG 21470 / R-8282)</name>
    <dbReference type="NCBI Taxonomy" id="865937"/>
    <lineage>
        <taxon>Bacteria</taxon>
        <taxon>Pseudomonadati</taxon>
        <taxon>Bacteroidota</taxon>
        <taxon>Flavobacteriia</taxon>
        <taxon>Flavobacteriales</taxon>
        <taxon>Flavobacteriaceae</taxon>
        <taxon>Gillisia</taxon>
    </lineage>
</organism>
<gene>
    <name evidence="2" type="ORF">Gilli_0461</name>
</gene>
<sequence length="135" mass="15686">MKPKTQIFLLILMLITACSPVGTSARQNMLQNKSFAHLYFETEEECLAAQPEPDFFQNCHQQIDFMKDKKVRIMLTDILWDGNYKTQGNLIILTFEPNFEIPTGEILFEIVNPSRLIKTDDNTIWKKISGDSIWK</sequence>